<dbReference type="GO" id="GO:0003677">
    <property type="term" value="F:DNA binding"/>
    <property type="evidence" value="ECO:0007669"/>
    <property type="project" value="InterPro"/>
</dbReference>
<dbReference type="SUPFAM" id="SSF47413">
    <property type="entry name" value="lambda repressor-like DNA-binding domains"/>
    <property type="match status" value="1"/>
</dbReference>
<keyword evidence="3" id="KW-1185">Reference proteome</keyword>
<proteinExistence type="predicted"/>
<sequence>MARSGKQVKADKVVRDQETGRDVEASRAEAREATQAYVLGFRLAQLREDAGVSQTELARRMIVRTTAGLLNTCNGRVMREGPA</sequence>
<protein>
    <recommendedName>
        <fullName evidence="4">Transcriptional regulator</fullName>
    </recommendedName>
</protein>
<dbReference type="RefSeq" id="WP_285488461.1">
    <property type="nucleotide sequence ID" value="NZ_BSTI01000012.1"/>
</dbReference>
<dbReference type="EMBL" id="BSTI01000012">
    <property type="protein sequence ID" value="GLY68551.1"/>
    <property type="molecule type" value="Genomic_DNA"/>
</dbReference>
<evidence type="ECO:0000313" key="2">
    <source>
        <dbReference type="EMBL" id="GLY68551.1"/>
    </source>
</evidence>
<evidence type="ECO:0000256" key="1">
    <source>
        <dbReference type="SAM" id="MobiDB-lite"/>
    </source>
</evidence>
<feature type="region of interest" description="Disordered" evidence="1">
    <location>
        <begin position="1"/>
        <end position="27"/>
    </location>
</feature>
<dbReference type="InterPro" id="IPR010982">
    <property type="entry name" value="Lambda_DNA-bd_dom_sf"/>
</dbReference>
<dbReference type="AlphaFoldDB" id="A0A9W6R465"/>
<dbReference type="Proteomes" id="UP001165136">
    <property type="component" value="Unassembled WGS sequence"/>
</dbReference>
<feature type="compositionally biased region" description="Basic and acidic residues" evidence="1">
    <location>
        <begin position="8"/>
        <end position="27"/>
    </location>
</feature>
<evidence type="ECO:0008006" key="4">
    <source>
        <dbReference type="Google" id="ProtNLM"/>
    </source>
</evidence>
<reference evidence="2" key="1">
    <citation type="submission" date="2023-03" db="EMBL/GenBank/DDBJ databases">
        <title>Amycolatopsis taiwanensis NBRC 103393.</title>
        <authorList>
            <person name="Ichikawa N."/>
            <person name="Sato H."/>
            <person name="Tonouchi N."/>
        </authorList>
    </citation>
    <scope>NUCLEOTIDE SEQUENCE</scope>
    <source>
        <strain evidence="2">NBRC 103393</strain>
    </source>
</reference>
<evidence type="ECO:0000313" key="3">
    <source>
        <dbReference type="Proteomes" id="UP001165136"/>
    </source>
</evidence>
<organism evidence="2 3">
    <name type="scientific">Amycolatopsis taiwanensis</name>
    <dbReference type="NCBI Taxonomy" id="342230"/>
    <lineage>
        <taxon>Bacteria</taxon>
        <taxon>Bacillati</taxon>
        <taxon>Actinomycetota</taxon>
        <taxon>Actinomycetes</taxon>
        <taxon>Pseudonocardiales</taxon>
        <taxon>Pseudonocardiaceae</taxon>
        <taxon>Amycolatopsis</taxon>
    </lineage>
</organism>
<accession>A0A9W6R465</accession>
<comment type="caution">
    <text evidence="2">The sequence shown here is derived from an EMBL/GenBank/DDBJ whole genome shotgun (WGS) entry which is preliminary data.</text>
</comment>
<gene>
    <name evidence="2" type="ORF">Atai01_51700</name>
</gene>
<name>A0A9W6R465_9PSEU</name>